<dbReference type="Proteomes" id="UP000447355">
    <property type="component" value="Unassembled WGS sequence"/>
</dbReference>
<dbReference type="NCBIfam" id="NF045575">
    <property type="entry name" value="cas6_csf5"/>
    <property type="match status" value="1"/>
</dbReference>
<proteinExistence type="predicted"/>
<dbReference type="EMBL" id="WWCX01000001">
    <property type="protein sequence ID" value="MYM92618.1"/>
    <property type="molecule type" value="Genomic_DNA"/>
</dbReference>
<organism evidence="1 2">
    <name type="scientific">Duganella vulcania</name>
    <dbReference type="NCBI Taxonomy" id="2692166"/>
    <lineage>
        <taxon>Bacteria</taxon>
        <taxon>Pseudomonadati</taxon>
        <taxon>Pseudomonadota</taxon>
        <taxon>Betaproteobacteria</taxon>
        <taxon>Burkholderiales</taxon>
        <taxon>Oxalobacteraceae</taxon>
        <taxon>Telluria group</taxon>
        <taxon>Duganella</taxon>
    </lineage>
</organism>
<gene>
    <name evidence="1" type="ORF">GTP90_01940</name>
</gene>
<reference evidence="1" key="1">
    <citation type="submission" date="2019-12" db="EMBL/GenBank/DDBJ databases">
        <title>Novel species isolated from a subtropical stream in China.</title>
        <authorList>
            <person name="Lu H."/>
        </authorList>
    </citation>
    <scope>NUCLEOTIDE SEQUENCE [LARGE SCALE GENOMIC DNA]</scope>
    <source>
        <strain evidence="1">FT81W</strain>
    </source>
</reference>
<dbReference type="AlphaFoldDB" id="A0A845GHU6"/>
<accession>A0A845GHU6</accession>
<dbReference type="RefSeq" id="WP_161081878.1">
    <property type="nucleotide sequence ID" value="NZ_WWCX01000001.1"/>
</dbReference>
<evidence type="ECO:0000313" key="2">
    <source>
        <dbReference type="Proteomes" id="UP000447355"/>
    </source>
</evidence>
<comment type="caution">
    <text evidence="1">The sequence shown here is derived from an EMBL/GenBank/DDBJ whole genome shotgun (WGS) entry which is preliminary data.</text>
</comment>
<evidence type="ECO:0008006" key="3">
    <source>
        <dbReference type="Google" id="ProtNLM"/>
    </source>
</evidence>
<sequence length="222" mass="24536">MKQTLLRIALPRGKTLYPTDFRRLMAKQPGVPDDLFHYTDGKPSNGRPAVRFVGARGWVGIIADEENSPLIVELMGCAVRGAMDHCGCVVQAQIEEHEMGLTLSHAPKQYWISEMALKARYRRSREMDVGELAKERLLAAIESISARYGFDCPPASELGIELEVKRTLGMPIGKGTGPVDEYVTLVNAEFMIHADLKGMWFAGNLTARGYGRIGTFLPGSVR</sequence>
<evidence type="ECO:0000313" key="1">
    <source>
        <dbReference type="EMBL" id="MYM92618.1"/>
    </source>
</evidence>
<dbReference type="InterPro" id="IPR054670">
    <property type="entry name" value="Cas6_csf5"/>
</dbReference>
<name>A0A845GHU6_9BURK</name>
<protein>
    <recommendedName>
        <fullName evidence="3">CRISPR-associated protein Cas6 C-terminal domain-containing protein</fullName>
    </recommendedName>
</protein>